<dbReference type="InterPro" id="IPR001312">
    <property type="entry name" value="Hexokinase"/>
</dbReference>
<evidence type="ECO:0000256" key="5">
    <source>
        <dbReference type="ARBA" id="ARBA00047905"/>
    </source>
</evidence>
<dbReference type="Proteomes" id="UP000683360">
    <property type="component" value="Unassembled WGS sequence"/>
</dbReference>
<keyword evidence="7" id="KW-0418">Kinase</keyword>
<dbReference type="PANTHER" id="PTHR19443">
    <property type="entry name" value="HEXOKINASE"/>
    <property type="match status" value="1"/>
</dbReference>
<dbReference type="OrthoDB" id="419537at2759"/>
<evidence type="ECO:0000256" key="1">
    <source>
        <dbReference type="ARBA" id="ARBA00004888"/>
    </source>
</evidence>
<dbReference type="GO" id="GO:0005536">
    <property type="term" value="F:D-glucose binding"/>
    <property type="evidence" value="ECO:0007669"/>
    <property type="project" value="InterPro"/>
</dbReference>
<keyword evidence="7" id="KW-0067">ATP-binding</keyword>
<evidence type="ECO:0000313" key="10">
    <source>
        <dbReference type="EMBL" id="CAG2252612.1"/>
    </source>
</evidence>
<evidence type="ECO:0000256" key="4">
    <source>
        <dbReference type="ARBA" id="ARBA00044613"/>
    </source>
</evidence>
<comment type="catalytic activity">
    <reaction evidence="6">
        <text>D-glucose + ATP = D-glucose 6-phosphate + ADP + H(+)</text>
        <dbReference type="Rhea" id="RHEA:17825"/>
        <dbReference type="ChEBI" id="CHEBI:4167"/>
        <dbReference type="ChEBI" id="CHEBI:15378"/>
        <dbReference type="ChEBI" id="CHEBI:30616"/>
        <dbReference type="ChEBI" id="CHEBI:61548"/>
        <dbReference type="ChEBI" id="CHEBI:456216"/>
        <dbReference type="EC" id="2.7.1.1"/>
    </reaction>
    <physiologicalReaction direction="left-to-right" evidence="6">
        <dbReference type="Rhea" id="RHEA:17826"/>
    </physiologicalReaction>
</comment>
<dbReference type="GO" id="GO:0008865">
    <property type="term" value="F:fructokinase activity"/>
    <property type="evidence" value="ECO:0007669"/>
    <property type="project" value="TreeGrafter"/>
</dbReference>
<dbReference type="GO" id="GO:0005829">
    <property type="term" value="C:cytosol"/>
    <property type="evidence" value="ECO:0007669"/>
    <property type="project" value="TreeGrafter"/>
</dbReference>
<gene>
    <name evidence="10" type="ORF">MEDL_64187</name>
</gene>
<name>A0A8S3V5M9_MYTED</name>
<reference evidence="10" key="1">
    <citation type="submission" date="2021-03" db="EMBL/GenBank/DDBJ databases">
        <authorList>
            <person name="Bekaert M."/>
        </authorList>
    </citation>
    <scope>NUCLEOTIDE SEQUENCE</scope>
</reference>
<dbReference type="AlphaFoldDB" id="A0A8S3V5M9"/>
<evidence type="ECO:0000256" key="7">
    <source>
        <dbReference type="RuleBase" id="RU362007"/>
    </source>
</evidence>
<dbReference type="FunFam" id="3.30.420.40:FF:000095">
    <property type="entry name" value="Phosphotransferase"/>
    <property type="match status" value="1"/>
</dbReference>
<dbReference type="InterPro" id="IPR043129">
    <property type="entry name" value="ATPase_NBD"/>
</dbReference>
<comment type="caution">
    <text evidence="10">The sequence shown here is derived from an EMBL/GenBank/DDBJ whole genome shotgun (WGS) entry which is preliminary data.</text>
</comment>
<evidence type="ECO:0000256" key="3">
    <source>
        <dbReference type="ARBA" id="ARBA00023152"/>
    </source>
</evidence>
<dbReference type="PANTHER" id="PTHR19443:SF16">
    <property type="entry name" value="HEXOKINASE TYPE 1-RELATED"/>
    <property type="match status" value="1"/>
</dbReference>
<comment type="catalytic activity">
    <reaction evidence="5">
        <text>D-fructose + ATP = D-fructose 6-phosphate + ADP + H(+)</text>
        <dbReference type="Rhea" id="RHEA:16125"/>
        <dbReference type="ChEBI" id="CHEBI:15378"/>
        <dbReference type="ChEBI" id="CHEBI:30616"/>
        <dbReference type="ChEBI" id="CHEBI:37721"/>
        <dbReference type="ChEBI" id="CHEBI:61527"/>
        <dbReference type="ChEBI" id="CHEBI:456216"/>
        <dbReference type="EC" id="2.7.1.1"/>
    </reaction>
    <physiologicalReaction direction="left-to-right" evidence="5">
        <dbReference type="Rhea" id="RHEA:16126"/>
    </physiologicalReaction>
</comment>
<dbReference type="PRINTS" id="PR00475">
    <property type="entry name" value="HEXOKINASE"/>
</dbReference>
<dbReference type="SUPFAM" id="SSF53067">
    <property type="entry name" value="Actin-like ATPase domain"/>
    <property type="match status" value="1"/>
</dbReference>
<evidence type="ECO:0000256" key="6">
    <source>
        <dbReference type="ARBA" id="ARBA00048160"/>
    </source>
</evidence>
<dbReference type="PROSITE" id="PS00378">
    <property type="entry name" value="HEXOKINASE_1"/>
    <property type="match status" value="1"/>
</dbReference>
<keyword evidence="7 10" id="KW-0808">Transferase</keyword>
<accession>A0A8S3V5M9</accession>
<dbReference type="EC" id="2.7.1.-" evidence="7"/>
<feature type="domain" description="Hexokinase N-terminal" evidence="9">
    <location>
        <begin position="78"/>
        <end position="251"/>
    </location>
</feature>
<comment type="similarity">
    <text evidence="7">Belongs to the hexokinase family.</text>
</comment>
<dbReference type="GO" id="GO:0005739">
    <property type="term" value="C:mitochondrion"/>
    <property type="evidence" value="ECO:0007669"/>
    <property type="project" value="TreeGrafter"/>
</dbReference>
<protein>
    <recommendedName>
        <fullName evidence="7">Phosphotransferase</fullName>
        <ecNumber evidence="7">2.7.1.-</ecNumber>
    </recommendedName>
</protein>
<comment type="pathway">
    <text evidence="2">Carbohydrate metabolism; hexose metabolism.</text>
</comment>
<dbReference type="GO" id="GO:0006006">
    <property type="term" value="P:glucose metabolic process"/>
    <property type="evidence" value="ECO:0007669"/>
    <property type="project" value="TreeGrafter"/>
</dbReference>
<dbReference type="GO" id="GO:0001678">
    <property type="term" value="P:intracellular glucose homeostasis"/>
    <property type="evidence" value="ECO:0007669"/>
    <property type="project" value="InterPro"/>
</dbReference>
<evidence type="ECO:0000256" key="2">
    <source>
        <dbReference type="ARBA" id="ARBA00005028"/>
    </source>
</evidence>
<keyword evidence="3 7" id="KW-0324">Glycolysis</keyword>
<dbReference type="EMBL" id="CAJPWZ010003125">
    <property type="protein sequence ID" value="CAG2252612.1"/>
    <property type="molecule type" value="Genomic_DNA"/>
</dbReference>
<dbReference type="PROSITE" id="PS51748">
    <property type="entry name" value="HEXOKINASE_2"/>
    <property type="match status" value="1"/>
</dbReference>
<sequence>MAAEYENFEEGSMMNRQAEAERGDGGVIGLKPELEMPDGNFLSKEKMVKAAKQMLQPEFQAVLQAMLKHMPHNKDYLVENVVKPFILSDDDYKKIMDVMLDSFNQGLGKETNATAAVKMFPTYIRSVPDGTETGKVLALDLGGTNFRILLISLDGQEVNMESKIFLIPQSIMTGTGEQLFDHIAECIHKFMKDHDLLFHKIPLGFTFSFPCRQEGLNKAILTHWTKGFKCAGVEGHDIVQLLHEAIERRGVGLHFYISGIC</sequence>
<feature type="region of interest" description="Disordered" evidence="8">
    <location>
        <begin position="1"/>
        <end position="29"/>
    </location>
</feature>
<keyword evidence="7" id="KW-0547">Nucleotide-binding</keyword>
<keyword evidence="11" id="KW-1185">Reference proteome</keyword>
<organism evidence="10 11">
    <name type="scientific">Mytilus edulis</name>
    <name type="common">Blue mussel</name>
    <dbReference type="NCBI Taxonomy" id="6550"/>
    <lineage>
        <taxon>Eukaryota</taxon>
        <taxon>Metazoa</taxon>
        <taxon>Spiralia</taxon>
        <taxon>Lophotrochozoa</taxon>
        <taxon>Mollusca</taxon>
        <taxon>Bivalvia</taxon>
        <taxon>Autobranchia</taxon>
        <taxon>Pteriomorphia</taxon>
        <taxon>Mytilida</taxon>
        <taxon>Mytiloidea</taxon>
        <taxon>Mytilidae</taxon>
        <taxon>Mytilinae</taxon>
        <taxon>Mytilus</taxon>
    </lineage>
</organism>
<evidence type="ECO:0000259" key="9">
    <source>
        <dbReference type="Pfam" id="PF00349"/>
    </source>
</evidence>
<dbReference type="InterPro" id="IPR022672">
    <property type="entry name" value="Hexokinase_N"/>
</dbReference>
<evidence type="ECO:0000256" key="8">
    <source>
        <dbReference type="SAM" id="MobiDB-lite"/>
    </source>
</evidence>
<dbReference type="GO" id="GO:0005524">
    <property type="term" value="F:ATP binding"/>
    <property type="evidence" value="ECO:0007669"/>
    <property type="project" value="UniProtKB-UniRule"/>
</dbReference>
<dbReference type="GO" id="GO:0004340">
    <property type="term" value="F:glucokinase activity"/>
    <property type="evidence" value="ECO:0007669"/>
    <property type="project" value="TreeGrafter"/>
</dbReference>
<proteinExistence type="inferred from homology"/>
<dbReference type="Pfam" id="PF00349">
    <property type="entry name" value="Hexokinase_1"/>
    <property type="match status" value="1"/>
</dbReference>
<evidence type="ECO:0000313" key="11">
    <source>
        <dbReference type="Proteomes" id="UP000683360"/>
    </source>
</evidence>
<dbReference type="Gene3D" id="3.30.420.40">
    <property type="match status" value="1"/>
</dbReference>
<dbReference type="InterPro" id="IPR019807">
    <property type="entry name" value="Hexokinase_BS"/>
</dbReference>
<comment type="catalytic activity">
    <reaction evidence="4">
        <text>a D-hexose + ATP = a D-hexose 6-phosphate + ADP + H(+)</text>
        <dbReference type="Rhea" id="RHEA:22740"/>
        <dbReference type="ChEBI" id="CHEBI:4194"/>
        <dbReference type="ChEBI" id="CHEBI:15378"/>
        <dbReference type="ChEBI" id="CHEBI:30616"/>
        <dbReference type="ChEBI" id="CHEBI:229467"/>
        <dbReference type="ChEBI" id="CHEBI:456216"/>
        <dbReference type="EC" id="2.7.1.1"/>
    </reaction>
    <physiologicalReaction direction="left-to-right" evidence="4">
        <dbReference type="Rhea" id="RHEA:22741"/>
    </physiologicalReaction>
</comment>
<dbReference type="GO" id="GO:0006096">
    <property type="term" value="P:glycolytic process"/>
    <property type="evidence" value="ECO:0007669"/>
    <property type="project" value="UniProtKB-KW"/>
</dbReference>
<comment type="pathway">
    <text evidence="1">Carbohydrate degradation; glycolysis; D-glyceraldehyde 3-phosphate and glycerone phosphate from D-glucose: step 1/4.</text>
</comment>